<dbReference type="STRING" id="1208918.CDEE_0832"/>
<dbReference type="GO" id="GO:0006260">
    <property type="term" value="P:DNA replication"/>
    <property type="evidence" value="ECO:0007669"/>
    <property type="project" value="UniProtKB-KW"/>
</dbReference>
<dbReference type="GO" id="GO:0042026">
    <property type="term" value="P:protein refolding"/>
    <property type="evidence" value="ECO:0007669"/>
    <property type="project" value="TreeGrafter"/>
</dbReference>
<reference evidence="19 20" key="1">
    <citation type="journal article" date="2013" name="Genome Biol. Evol.">
        <title>Genome evolution and phylogenomic analysis of candidatus kinetoplastibacterium, the betaproteobacterial endosymbionts of strigomonas and angomonas.</title>
        <authorList>
            <person name="Alves J.M."/>
            <person name="Serrano M.G."/>
            <person name="Maia da Silva F."/>
            <person name="Voegtly L.J."/>
            <person name="Matveyev A.V."/>
            <person name="Teixeira M.M."/>
            <person name="Camargo E.P."/>
            <person name="Buck G.A."/>
        </authorList>
    </citation>
    <scope>NUCLEOTIDE SEQUENCE [LARGE SCALE GENOMIC DNA]</scope>
    <source>
        <strain evidence="19 20">TCC036E</strain>
    </source>
</reference>
<gene>
    <name evidence="14" type="primary">dnaJ</name>
    <name evidence="19" type="ORF">CDEE_0832</name>
</gene>
<dbReference type="NCBIfam" id="TIGR02349">
    <property type="entry name" value="DnaJ_bact"/>
    <property type="match status" value="1"/>
</dbReference>
<dbReference type="Pfam" id="PF01556">
    <property type="entry name" value="DnaJ_C"/>
    <property type="match status" value="1"/>
</dbReference>
<dbReference type="EMBL" id="CP003804">
    <property type="protein sequence ID" value="AGF47805.1"/>
    <property type="molecule type" value="Genomic_DNA"/>
</dbReference>
<evidence type="ECO:0000256" key="2">
    <source>
        <dbReference type="ARBA" id="ARBA00011738"/>
    </source>
</evidence>
<evidence type="ECO:0000256" key="13">
    <source>
        <dbReference type="ARBA" id="ARBA00067609"/>
    </source>
</evidence>
<dbReference type="PATRIC" id="fig|1208918.3.peg.505"/>
<dbReference type="InterPro" id="IPR002939">
    <property type="entry name" value="DnaJ_C"/>
</dbReference>
<dbReference type="KEGG" id="kct:CDEE_0832"/>
<evidence type="ECO:0000256" key="1">
    <source>
        <dbReference type="ARBA" id="ARBA00004496"/>
    </source>
</evidence>
<dbReference type="PROSITE" id="PS50076">
    <property type="entry name" value="DNAJ_2"/>
    <property type="match status" value="1"/>
</dbReference>
<comment type="caution">
    <text evidence="14">Lacks conserved residue(s) required for the propagation of feature annotation.</text>
</comment>
<dbReference type="GO" id="GO:0031072">
    <property type="term" value="F:heat shock protein binding"/>
    <property type="evidence" value="ECO:0007669"/>
    <property type="project" value="InterPro"/>
</dbReference>
<dbReference type="GO" id="GO:0008270">
    <property type="term" value="F:zinc ion binding"/>
    <property type="evidence" value="ECO:0007669"/>
    <property type="project" value="UniProtKB-UniRule"/>
</dbReference>
<dbReference type="Pfam" id="PF00684">
    <property type="entry name" value="DnaJ_CXXCXGXG"/>
    <property type="match status" value="1"/>
</dbReference>
<evidence type="ECO:0000256" key="16">
    <source>
        <dbReference type="SAM" id="MobiDB-lite"/>
    </source>
</evidence>
<evidence type="ECO:0000256" key="11">
    <source>
        <dbReference type="ARBA" id="ARBA00053423"/>
    </source>
</evidence>
<evidence type="ECO:0000313" key="19">
    <source>
        <dbReference type="EMBL" id="AGF47805.1"/>
    </source>
</evidence>
<evidence type="ECO:0000256" key="10">
    <source>
        <dbReference type="ARBA" id="ARBA00023186"/>
    </source>
</evidence>
<dbReference type="HAMAP" id="MF_01152">
    <property type="entry name" value="DnaJ"/>
    <property type="match status" value="1"/>
</dbReference>
<dbReference type="RefSeq" id="WP_015238352.1">
    <property type="nucleotide sequence ID" value="NC_020283.1"/>
</dbReference>
<proteinExistence type="inferred from homology"/>
<dbReference type="GO" id="GO:0051082">
    <property type="term" value="F:unfolded protein binding"/>
    <property type="evidence" value="ECO:0007669"/>
    <property type="project" value="UniProtKB-UniRule"/>
</dbReference>
<feature type="binding site" evidence="14">
    <location>
        <position position="145"/>
    </location>
    <ligand>
        <name>Zn(2+)</name>
        <dbReference type="ChEBI" id="CHEBI:29105"/>
        <label>1</label>
    </ligand>
</feature>
<dbReference type="PRINTS" id="PR00625">
    <property type="entry name" value="JDOMAIN"/>
</dbReference>
<comment type="domain">
    <text evidence="14">The J domain is necessary and sufficient to stimulate DnaK ATPase activity. Zinc center 1 plays an important role in the autonomous, DnaK-independent chaperone activity of DnaJ. Zinc center 2 is essential for interaction with DnaK and for DnaJ activity.</text>
</comment>
<keyword evidence="3 14" id="KW-0963">Cytoplasm</keyword>
<dbReference type="SUPFAM" id="SSF57938">
    <property type="entry name" value="DnaJ/Hsp40 cysteine-rich domain"/>
    <property type="match status" value="1"/>
</dbReference>
<evidence type="ECO:0000256" key="8">
    <source>
        <dbReference type="ARBA" id="ARBA00022833"/>
    </source>
</evidence>
<evidence type="ECO:0000259" key="18">
    <source>
        <dbReference type="PROSITE" id="PS51188"/>
    </source>
</evidence>
<keyword evidence="20" id="KW-1185">Reference proteome</keyword>
<keyword evidence="6 14" id="KW-0677">Repeat</keyword>
<feature type="zinc finger region" description="CR-type" evidence="15">
    <location>
        <begin position="132"/>
        <end position="210"/>
    </location>
</feature>
<dbReference type="NCBIfam" id="NF008035">
    <property type="entry name" value="PRK10767.1"/>
    <property type="match status" value="1"/>
</dbReference>
<dbReference type="InterPro" id="IPR001623">
    <property type="entry name" value="DnaJ_domain"/>
</dbReference>
<dbReference type="Gene3D" id="2.60.260.20">
    <property type="entry name" value="Urease metallochaperone UreE, N-terminal domain"/>
    <property type="match status" value="2"/>
</dbReference>
<dbReference type="InterPro" id="IPR036869">
    <property type="entry name" value="J_dom_sf"/>
</dbReference>
<sequence>MSKRDFYEVLGLKRNASEDEIKKAYRKLAMKYHPDRNPNNKEAEDNFKEINEAYEVLGNSEKRSAYDRFGHSWSGQNGFSAGQGMEGGFADAFGDIFGEIFGSSGKRDDSSRFRGSDLKYDLEITLEQASSGCNVDIRVPGWDTCKGCNGKRSKSGDAPKKCSLCGGKGSVRMQQGFFSVQQTCHVCRGVGEEISDPCSVCNGVGKTSSKKTLQVNIPIGVDDGMRIRLSGNGEPGLHGGQPGDLYVEIHVKKHKIFQRDSDNLHCELTIPFTTAALGGSIQVPTLNGKAEISIPEGTQSGKIFRLKGKGIKSMRSSHTGDLYCHVIVEIPVKLNEEQKNILRNFEVSLKDTGGRHSPNSKSWTDRVKEFFS</sequence>
<keyword evidence="9 14" id="KW-0346">Stress response</keyword>
<organism evidence="19 20">
    <name type="scientific">Candidatus Kinetoplastidibacterium crithidiae TCC036E</name>
    <dbReference type="NCBI Taxonomy" id="1208918"/>
    <lineage>
        <taxon>Bacteria</taxon>
        <taxon>Pseudomonadati</taxon>
        <taxon>Pseudomonadota</taxon>
        <taxon>Betaproteobacteria</taxon>
        <taxon>Candidatus Kinetoplastidibacterium</taxon>
    </lineage>
</organism>
<keyword evidence="10 14" id="KW-0143">Chaperone</keyword>
<dbReference type="CDD" id="cd06257">
    <property type="entry name" value="DnaJ"/>
    <property type="match status" value="1"/>
</dbReference>
<keyword evidence="8 14" id="KW-0862">Zinc</keyword>
<dbReference type="FunFam" id="1.10.287.110:FF:000034">
    <property type="entry name" value="Chaperone protein DnaJ"/>
    <property type="match status" value="1"/>
</dbReference>
<dbReference type="PANTHER" id="PTHR43096:SF48">
    <property type="entry name" value="CHAPERONE PROTEIN DNAJ"/>
    <property type="match status" value="1"/>
</dbReference>
<dbReference type="PANTHER" id="PTHR43096">
    <property type="entry name" value="DNAJ HOMOLOG 1, MITOCHONDRIAL-RELATED"/>
    <property type="match status" value="1"/>
</dbReference>
<dbReference type="PROSITE" id="PS51188">
    <property type="entry name" value="ZF_CR"/>
    <property type="match status" value="1"/>
</dbReference>
<dbReference type="InterPro" id="IPR001305">
    <property type="entry name" value="HSP_DnaJ_Cys-rich_dom"/>
</dbReference>
<dbReference type="InterPro" id="IPR036410">
    <property type="entry name" value="HSP_DnaJ_Cys-rich_dom_sf"/>
</dbReference>
<evidence type="ECO:0000256" key="7">
    <source>
        <dbReference type="ARBA" id="ARBA00022771"/>
    </source>
</evidence>
<dbReference type="GO" id="GO:0005737">
    <property type="term" value="C:cytoplasm"/>
    <property type="evidence" value="ECO:0007669"/>
    <property type="project" value="UniProtKB-SubCell"/>
</dbReference>
<protein>
    <recommendedName>
        <fullName evidence="13 14">Chaperone protein DnaJ</fullName>
    </recommendedName>
</protein>
<dbReference type="Gene3D" id="1.10.287.110">
    <property type="entry name" value="DnaJ domain"/>
    <property type="match status" value="1"/>
</dbReference>
<dbReference type="InterPro" id="IPR008971">
    <property type="entry name" value="HSP40/DnaJ_pept-bd"/>
</dbReference>
<name>M1M6V2_9PROT</name>
<feature type="binding site" evidence="14">
    <location>
        <position position="187"/>
    </location>
    <ligand>
        <name>Zn(2+)</name>
        <dbReference type="ChEBI" id="CHEBI:29105"/>
        <label>2</label>
    </ligand>
</feature>
<dbReference type="SMART" id="SM00271">
    <property type="entry name" value="DnaJ"/>
    <property type="match status" value="1"/>
</dbReference>
<evidence type="ECO:0000256" key="5">
    <source>
        <dbReference type="ARBA" id="ARBA00022723"/>
    </source>
</evidence>
<evidence type="ECO:0000256" key="14">
    <source>
        <dbReference type="HAMAP-Rule" id="MF_01152"/>
    </source>
</evidence>
<evidence type="ECO:0000259" key="17">
    <source>
        <dbReference type="PROSITE" id="PS50076"/>
    </source>
</evidence>
<feature type="binding site" evidence="14">
    <location>
        <position position="198"/>
    </location>
    <ligand>
        <name>Zn(2+)</name>
        <dbReference type="ChEBI" id="CHEBI:29105"/>
        <label>1</label>
    </ligand>
</feature>
<evidence type="ECO:0000256" key="15">
    <source>
        <dbReference type="PROSITE-ProRule" id="PRU00546"/>
    </source>
</evidence>
<feature type="binding site" evidence="14">
    <location>
        <position position="201"/>
    </location>
    <ligand>
        <name>Zn(2+)</name>
        <dbReference type="ChEBI" id="CHEBI:29105"/>
        <label>1</label>
    </ligand>
</feature>
<dbReference type="PROSITE" id="PS00636">
    <property type="entry name" value="DNAJ_1"/>
    <property type="match status" value="1"/>
</dbReference>
<comment type="function">
    <text evidence="11 14">Participates actively in the response to hyperosmotic and heat shock by preventing the aggregation of stress-denatured proteins and by disaggregating proteins, also in an autonomous, DnaK-independent fashion. Unfolded proteins bind initially to DnaJ; upon interaction with the DnaJ-bound protein, DnaK hydrolyzes its bound ATP, resulting in the formation of a stable complex. GrpE releases ADP from DnaK; ATP binding to DnaK triggers the release of the substrate protein, thus completing the reaction cycle. Several rounds of ATP-dependent interactions between DnaJ, DnaK and GrpE are required for fully efficient folding. Also involved, together with DnaK and GrpE, in the DNA replication of plasmids through activation of initiation proteins.</text>
</comment>
<feature type="domain" description="CR-type" evidence="18">
    <location>
        <begin position="132"/>
        <end position="210"/>
    </location>
</feature>
<dbReference type="eggNOG" id="COG0484">
    <property type="taxonomic scope" value="Bacteria"/>
</dbReference>
<feature type="binding site" evidence="14">
    <location>
        <position position="162"/>
    </location>
    <ligand>
        <name>Zn(2+)</name>
        <dbReference type="ChEBI" id="CHEBI:29105"/>
        <label>2</label>
    </ligand>
</feature>
<feature type="region of interest" description="Disordered" evidence="16">
    <location>
        <begin position="351"/>
        <end position="372"/>
    </location>
</feature>
<comment type="subcellular location">
    <subcellularLocation>
        <location evidence="1 14">Cytoplasm</location>
    </subcellularLocation>
</comment>
<keyword evidence="5 14" id="KW-0479">Metal-binding</keyword>
<evidence type="ECO:0000256" key="12">
    <source>
        <dbReference type="ARBA" id="ARBA00061004"/>
    </source>
</evidence>
<evidence type="ECO:0000256" key="6">
    <source>
        <dbReference type="ARBA" id="ARBA00022737"/>
    </source>
</evidence>
<feature type="domain" description="J" evidence="17">
    <location>
        <begin position="5"/>
        <end position="70"/>
    </location>
</feature>
<dbReference type="CDD" id="cd10747">
    <property type="entry name" value="DnaJ_C"/>
    <property type="match status" value="1"/>
</dbReference>
<dbReference type="FunFam" id="2.10.230.10:FF:000002">
    <property type="entry name" value="Molecular chaperone DnaJ"/>
    <property type="match status" value="1"/>
</dbReference>
<feature type="binding site" evidence="14">
    <location>
        <position position="165"/>
    </location>
    <ligand>
        <name>Zn(2+)</name>
        <dbReference type="ChEBI" id="CHEBI:29105"/>
        <label>2</label>
    </ligand>
</feature>
<dbReference type="Pfam" id="PF00226">
    <property type="entry name" value="DnaJ"/>
    <property type="match status" value="1"/>
</dbReference>
<keyword evidence="7 14" id="KW-0863">Zinc-finger</keyword>
<dbReference type="Gene3D" id="2.10.230.10">
    <property type="entry name" value="Heat shock protein DnaJ, cysteine-rich domain"/>
    <property type="match status" value="1"/>
</dbReference>
<keyword evidence="4 14" id="KW-0235">DNA replication</keyword>
<dbReference type="InterPro" id="IPR012724">
    <property type="entry name" value="DnaJ"/>
</dbReference>
<comment type="subunit">
    <text evidence="2 14">Homodimer.</text>
</comment>
<comment type="cofactor">
    <cofactor evidence="14">
        <name>Zn(2+)</name>
        <dbReference type="ChEBI" id="CHEBI:29105"/>
    </cofactor>
    <text evidence="14">Binds 2 Zn(2+) ions per monomer.</text>
</comment>
<dbReference type="GO" id="GO:0005524">
    <property type="term" value="F:ATP binding"/>
    <property type="evidence" value="ECO:0007669"/>
    <property type="project" value="InterPro"/>
</dbReference>
<dbReference type="HOGENOM" id="CLU_017633_0_7_4"/>
<feature type="binding site" evidence="14">
    <location>
        <position position="184"/>
    </location>
    <ligand>
        <name>Zn(2+)</name>
        <dbReference type="ChEBI" id="CHEBI:29105"/>
        <label>2</label>
    </ligand>
</feature>
<evidence type="ECO:0000256" key="3">
    <source>
        <dbReference type="ARBA" id="ARBA00022490"/>
    </source>
</evidence>
<accession>M1M6V2</accession>
<dbReference type="FunFam" id="2.60.260.20:FF:000004">
    <property type="entry name" value="Molecular chaperone DnaJ"/>
    <property type="match status" value="1"/>
</dbReference>
<dbReference type="InterPro" id="IPR018253">
    <property type="entry name" value="DnaJ_domain_CS"/>
</dbReference>
<comment type="similarity">
    <text evidence="12 14">Belongs to the DnaJ family.</text>
</comment>
<dbReference type="SUPFAM" id="SSF46565">
    <property type="entry name" value="Chaperone J-domain"/>
    <property type="match status" value="1"/>
</dbReference>
<evidence type="ECO:0000256" key="4">
    <source>
        <dbReference type="ARBA" id="ARBA00022705"/>
    </source>
</evidence>
<evidence type="ECO:0000313" key="20">
    <source>
        <dbReference type="Proteomes" id="UP000011686"/>
    </source>
</evidence>
<dbReference type="SUPFAM" id="SSF49493">
    <property type="entry name" value="HSP40/DnaJ peptide-binding domain"/>
    <property type="match status" value="2"/>
</dbReference>
<dbReference type="AlphaFoldDB" id="M1M6V2"/>
<evidence type="ECO:0000256" key="9">
    <source>
        <dbReference type="ARBA" id="ARBA00023016"/>
    </source>
</evidence>
<dbReference type="Proteomes" id="UP000011686">
    <property type="component" value="Chromosome"/>
</dbReference>
<dbReference type="CDD" id="cd10719">
    <property type="entry name" value="DnaJ_zf"/>
    <property type="match status" value="1"/>
</dbReference>
<feature type="binding site" evidence="14">
    <location>
        <position position="148"/>
    </location>
    <ligand>
        <name>Zn(2+)</name>
        <dbReference type="ChEBI" id="CHEBI:29105"/>
        <label>1</label>
    </ligand>
</feature>
<feature type="compositionally biased region" description="Basic and acidic residues" evidence="16">
    <location>
        <begin position="363"/>
        <end position="372"/>
    </location>
</feature>
<dbReference type="GO" id="GO:0009408">
    <property type="term" value="P:response to heat"/>
    <property type="evidence" value="ECO:0007669"/>
    <property type="project" value="InterPro"/>
</dbReference>